<evidence type="ECO:0000256" key="1">
    <source>
        <dbReference type="SAM" id="Phobius"/>
    </source>
</evidence>
<keyword evidence="1" id="KW-1133">Transmembrane helix</keyword>
<accession>A0A831TF35</accession>
<name>A0A831TF35_9BACT</name>
<comment type="caution">
    <text evidence="2">The sequence shown here is derived from an EMBL/GenBank/DDBJ whole genome shotgun (WGS) entry which is preliminary data.</text>
</comment>
<keyword evidence="1" id="KW-0812">Transmembrane</keyword>
<dbReference type="AlphaFoldDB" id="A0A831TF35"/>
<gene>
    <name evidence="2" type="ORF">ENP34_05785</name>
</gene>
<proteinExistence type="predicted"/>
<sequence>MAQLLWQLASKAFYFGPAIFLAGLGARLLPTGRFPPIIPLRSVRRPRQRGTAGLSGGLAMVWLGLRYGLPRGRRHAAATTGGFTM</sequence>
<keyword evidence="1" id="KW-0472">Membrane</keyword>
<feature type="transmembrane region" description="Helical" evidence="1">
    <location>
        <begin position="12"/>
        <end position="29"/>
    </location>
</feature>
<protein>
    <submittedName>
        <fullName evidence="2">Uncharacterized protein</fullName>
    </submittedName>
</protein>
<reference evidence="2" key="1">
    <citation type="journal article" date="2020" name="mSystems">
        <title>Genome- and Community-Level Interaction Insights into Carbon Utilization and Element Cycling Functions of Hydrothermarchaeota in Hydrothermal Sediment.</title>
        <authorList>
            <person name="Zhou Z."/>
            <person name="Liu Y."/>
            <person name="Xu W."/>
            <person name="Pan J."/>
            <person name="Luo Z.H."/>
            <person name="Li M."/>
        </authorList>
    </citation>
    <scope>NUCLEOTIDE SEQUENCE [LARGE SCALE GENOMIC DNA]</scope>
    <source>
        <strain evidence="2">SpSt-210</strain>
    </source>
</reference>
<organism evidence="2">
    <name type="scientific">Thermorudis peleae</name>
    <dbReference type="NCBI Taxonomy" id="1382356"/>
    <lineage>
        <taxon>Bacteria</taxon>
        <taxon>Pseudomonadati</taxon>
        <taxon>Thermomicrobiota</taxon>
        <taxon>Thermomicrobia</taxon>
        <taxon>Thermomicrobia incertae sedis</taxon>
        <taxon>Thermorudis</taxon>
    </lineage>
</organism>
<dbReference type="EMBL" id="DSIY01000142">
    <property type="protein sequence ID" value="HEG90934.1"/>
    <property type="molecule type" value="Genomic_DNA"/>
</dbReference>
<evidence type="ECO:0000313" key="2">
    <source>
        <dbReference type="EMBL" id="HEG90934.1"/>
    </source>
</evidence>
<feature type="transmembrane region" description="Helical" evidence="1">
    <location>
        <begin position="50"/>
        <end position="69"/>
    </location>
</feature>